<organism evidence="2 3">
    <name type="scientific">Babesia divergens</name>
    <dbReference type="NCBI Taxonomy" id="32595"/>
    <lineage>
        <taxon>Eukaryota</taxon>
        <taxon>Sar</taxon>
        <taxon>Alveolata</taxon>
        <taxon>Apicomplexa</taxon>
        <taxon>Aconoidasida</taxon>
        <taxon>Piroplasmida</taxon>
        <taxon>Babesiidae</taxon>
        <taxon>Babesia</taxon>
    </lineage>
</organism>
<keyword evidence="1" id="KW-0812">Transmembrane</keyword>
<keyword evidence="1" id="KW-0472">Membrane</keyword>
<dbReference type="AlphaFoldDB" id="A0AAD9GFA8"/>
<evidence type="ECO:0000313" key="3">
    <source>
        <dbReference type="Proteomes" id="UP001195914"/>
    </source>
</evidence>
<gene>
    <name evidence="2" type="ORF">X943_000199</name>
</gene>
<feature type="transmembrane region" description="Helical" evidence="1">
    <location>
        <begin position="53"/>
        <end position="71"/>
    </location>
</feature>
<name>A0AAD9GFA8_BABDI</name>
<keyword evidence="1" id="KW-1133">Transmembrane helix</keyword>
<evidence type="ECO:0000313" key="2">
    <source>
        <dbReference type="EMBL" id="KAK1937216.1"/>
    </source>
</evidence>
<keyword evidence="3" id="KW-1185">Reference proteome</keyword>
<reference evidence="2" key="2">
    <citation type="submission" date="2021-05" db="EMBL/GenBank/DDBJ databases">
        <authorList>
            <person name="Pain A."/>
        </authorList>
    </citation>
    <scope>NUCLEOTIDE SEQUENCE</scope>
    <source>
        <strain evidence="2">1802A</strain>
    </source>
</reference>
<accession>A0AAD9GFA8</accession>
<sequence>MKLVSTLSIFIVIDIAILLLLYFNSDKYCDVPLSSLPSSLGAHYVRKHYGYKAGLIVEVILLTASFFWMAVGTVDISLSTTCQSTSPAIWWTAFVTITVFW</sequence>
<comment type="caution">
    <text evidence="2">The sequence shown here is derived from an EMBL/GenBank/DDBJ whole genome shotgun (WGS) entry which is preliminary data.</text>
</comment>
<reference evidence="2" key="1">
    <citation type="journal article" date="2014" name="Nucleic Acids Res.">
        <title>The evolutionary dynamics of variant antigen genes in Babesia reveal a history of genomic innovation underlying host-parasite interaction.</title>
        <authorList>
            <person name="Jackson A.P."/>
            <person name="Otto T.D."/>
            <person name="Darby A."/>
            <person name="Ramaprasad A."/>
            <person name="Xia D."/>
            <person name="Echaide I.E."/>
            <person name="Farber M."/>
            <person name="Gahlot S."/>
            <person name="Gamble J."/>
            <person name="Gupta D."/>
            <person name="Gupta Y."/>
            <person name="Jackson L."/>
            <person name="Malandrin L."/>
            <person name="Malas T.B."/>
            <person name="Moussa E."/>
            <person name="Nair M."/>
            <person name="Reid A.J."/>
            <person name="Sanders M."/>
            <person name="Sharma J."/>
            <person name="Tracey A."/>
            <person name="Quail M.A."/>
            <person name="Weir W."/>
            <person name="Wastling J.M."/>
            <person name="Hall N."/>
            <person name="Willadsen P."/>
            <person name="Lingelbach K."/>
            <person name="Shiels B."/>
            <person name="Tait A."/>
            <person name="Berriman M."/>
            <person name="Allred D.R."/>
            <person name="Pain A."/>
        </authorList>
    </citation>
    <scope>NUCLEOTIDE SEQUENCE</scope>
    <source>
        <strain evidence="2">1802A</strain>
    </source>
</reference>
<dbReference type="Proteomes" id="UP001195914">
    <property type="component" value="Unassembled WGS sequence"/>
</dbReference>
<feature type="transmembrane region" description="Helical" evidence="1">
    <location>
        <begin position="6"/>
        <end position="23"/>
    </location>
</feature>
<evidence type="ECO:0000256" key="1">
    <source>
        <dbReference type="SAM" id="Phobius"/>
    </source>
</evidence>
<dbReference type="EMBL" id="JAHBMH010000033">
    <property type="protein sequence ID" value="KAK1937216.1"/>
    <property type="molecule type" value="Genomic_DNA"/>
</dbReference>
<protein>
    <submittedName>
        <fullName evidence="2">Membrane protein</fullName>
    </submittedName>
</protein>
<proteinExistence type="predicted"/>